<keyword evidence="3" id="KW-1185">Reference proteome</keyword>
<feature type="region of interest" description="Disordered" evidence="1">
    <location>
        <begin position="143"/>
        <end position="167"/>
    </location>
</feature>
<proteinExistence type="predicted"/>
<accession>A0A543KIF2</accession>
<sequence>MTCGRGRSTGDPVQHCCDVMRFAAVGQGGAVDHQHRQTKRARGDKLRLRPTAARILGHNQINTVGAHQRLIRSGIERAAIQNDMVIGQGRWHLWRVHKAQNIVMLGLCRETRQMHPAQGQQNTPRGASKCRDRRRNIGHAVPVIAGDRGPRGARQGQKRHPGDLRGLHGMCTHLRGERMGGVNQMGDVMGAQIGDQPLHPAKTTHPHRNGLWLGPLHPPCIAECGAKPRPCKFGDKARGLNRATKDKDIVHG</sequence>
<evidence type="ECO:0000313" key="2">
    <source>
        <dbReference type="EMBL" id="TQM94850.1"/>
    </source>
</evidence>
<comment type="caution">
    <text evidence="2">The sequence shown here is derived from an EMBL/GenBank/DDBJ whole genome shotgun (WGS) entry which is preliminary data.</text>
</comment>
<dbReference type="AlphaFoldDB" id="A0A543KIF2"/>
<organism evidence="2 3">
    <name type="scientific">Roseinatronobacter monicus</name>
    <dbReference type="NCBI Taxonomy" id="393481"/>
    <lineage>
        <taxon>Bacteria</taxon>
        <taxon>Pseudomonadati</taxon>
        <taxon>Pseudomonadota</taxon>
        <taxon>Alphaproteobacteria</taxon>
        <taxon>Rhodobacterales</taxon>
        <taxon>Paracoccaceae</taxon>
        <taxon>Roseinatronobacter</taxon>
    </lineage>
</organism>
<reference evidence="2 3" key="1">
    <citation type="submission" date="2019-06" db="EMBL/GenBank/DDBJ databases">
        <title>Genomic Encyclopedia of Archaeal and Bacterial Type Strains, Phase II (KMG-II): from individual species to whole genera.</title>
        <authorList>
            <person name="Goeker M."/>
        </authorList>
    </citation>
    <scope>NUCLEOTIDE SEQUENCE [LARGE SCALE GENOMIC DNA]</scope>
    <source>
        <strain evidence="2 3">DSM 18423</strain>
    </source>
</reference>
<evidence type="ECO:0000256" key="1">
    <source>
        <dbReference type="SAM" id="MobiDB-lite"/>
    </source>
</evidence>
<gene>
    <name evidence="2" type="ORF">BD293_3540</name>
</gene>
<dbReference type="EMBL" id="VFPT01000001">
    <property type="protein sequence ID" value="TQM94850.1"/>
    <property type="molecule type" value="Genomic_DNA"/>
</dbReference>
<dbReference type="Proteomes" id="UP000320582">
    <property type="component" value="Unassembled WGS sequence"/>
</dbReference>
<dbReference type="AntiFam" id="ANF00116">
    <property type="entry name" value="Shadow ORF (opposite cobK)"/>
</dbReference>
<name>A0A543KIF2_9RHOB</name>
<protein>
    <submittedName>
        <fullName evidence="2">Uncharacterized protein</fullName>
    </submittedName>
</protein>
<evidence type="ECO:0000313" key="3">
    <source>
        <dbReference type="Proteomes" id="UP000320582"/>
    </source>
</evidence>